<sequence length="206" mass="23272">MIYGMLRHGETQWNVDKRIQGQTEHPLSDLGRQQARAWGRALAGQGWRRILVSDLDRAVETAALINESLRLPVTPDPRLREQDWGQWVGRTVKELCEEIPDLVQEQEQHGWEFRPPGGESRTEVLARVLASLADHALNDGGSPCLVVAHKGALKCLAYHCLGWTFLPHEPDPLKPQRLHRFAWTSVNGEGRLAILNLNEHLEPARA</sequence>
<proteinExistence type="predicted"/>
<dbReference type="PROSITE" id="PS00175">
    <property type="entry name" value="PG_MUTASE"/>
    <property type="match status" value="1"/>
</dbReference>
<dbReference type="Gene3D" id="3.40.50.1240">
    <property type="entry name" value="Phosphoglycerate mutase-like"/>
    <property type="match status" value="1"/>
</dbReference>
<dbReference type="GO" id="GO:0045820">
    <property type="term" value="P:negative regulation of glycolytic process"/>
    <property type="evidence" value="ECO:0007669"/>
    <property type="project" value="TreeGrafter"/>
</dbReference>
<dbReference type="KEGG" id="dgg:DGI_2230"/>
<name>T2GBL8_MEGG1</name>
<dbReference type="SMART" id="SM00855">
    <property type="entry name" value="PGAM"/>
    <property type="match status" value="1"/>
</dbReference>
<organism evidence="4 5">
    <name type="scientific">Megalodesulfovibrio gigas (strain ATCC 19364 / DSM 1382 / NCIMB 9332 / VKM B-1759)</name>
    <name type="common">Desulfovibrio gigas</name>
    <dbReference type="NCBI Taxonomy" id="1121448"/>
    <lineage>
        <taxon>Bacteria</taxon>
        <taxon>Pseudomonadati</taxon>
        <taxon>Thermodesulfobacteriota</taxon>
        <taxon>Desulfovibrionia</taxon>
        <taxon>Desulfovibrionales</taxon>
        <taxon>Desulfovibrionaceae</taxon>
        <taxon>Megalodesulfovibrio</taxon>
    </lineage>
</organism>
<reference evidence="5" key="2">
    <citation type="submission" date="2013-07" db="EMBL/GenBank/DDBJ databases">
        <authorList>
            <person name="Morais-Silva F.O."/>
            <person name="Rezende A.M."/>
            <person name="Pimentel C."/>
            <person name="Resende D.M."/>
            <person name="Santos C.I."/>
            <person name="Clemente C."/>
            <person name="de Oliveira L.M."/>
            <person name="da Silva S.M."/>
            <person name="Costa D.A."/>
            <person name="Varela-Raposo A."/>
            <person name="Horacio E.C.A."/>
            <person name="Matos M."/>
            <person name="Flores O."/>
            <person name="Ruiz J.C."/>
            <person name="Rodrigues-Pousada C."/>
        </authorList>
    </citation>
    <scope>NUCLEOTIDE SEQUENCE [LARGE SCALE GENOMIC DNA]</scope>
    <source>
        <strain evidence="5">ATCC 19364 / DSM 1382 / NCIMB 9332 / VKM B-1759</strain>
    </source>
</reference>
<evidence type="ECO:0000313" key="4">
    <source>
        <dbReference type="EMBL" id="AGW13985.1"/>
    </source>
</evidence>
<dbReference type="GO" id="GO:0005829">
    <property type="term" value="C:cytosol"/>
    <property type="evidence" value="ECO:0007669"/>
    <property type="project" value="TreeGrafter"/>
</dbReference>
<dbReference type="CDD" id="cd07067">
    <property type="entry name" value="HP_PGM_like"/>
    <property type="match status" value="1"/>
</dbReference>
<gene>
    <name evidence="4" type="ORF">DGI_2230</name>
</gene>
<dbReference type="InterPro" id="IPR029033">
    <property type="entry name" value="His_PPase_superfam"/>
</dbReference>
<feature type="binding site" evidence="3">
    <location>
        <position position="57"/>
    </location>
    <ligand>
        <name>substrate</name>
    </ligand>
</feature>
<feature type="active site" description="Proton donor/acceptor" evidence="2">
    <location>
        <position position="81"/>
    </location>
</feature>
<dbReference type="PANTHER" id="PTHR46517">
    <property type="entry name" value="FRUCTOSE-2,6-BISPHOSPHATASE TIGAR"/>
    <property type="match status" value="1"/>
</dbReference>
<dbReference type="GO" id="GO:0004331">
    <property type="term" value="F:fructose-2,6-bisphosphate 2-phosphatase activity"/>
    <property type="evidence" value="ECO:0007669"/>
    <property type="project" value="TreeGrafter"/>
</dbReference>
<dbReference type="AlphaFoldDB" id="T2GBL8"/>
<reference evidence="4 5" key="1">
    <citation type="journal article" date="2013" name="J. Bacteriol.">
        <title>Roles of HynAB and Ech, the only two hydrogenases found in the model sulfate reducer Desulfovibrio gigas.</title>
        <authorList>
            <person name="Morais-Silva F.O."/>
            <person name="Santos C.I."/>
            <person name="Rodrigues R."/>
            <person name="Pereira I.A."/>
            <person name="Rodrigues-Pousada C."/>
        </authorList>
    </citation>
    <scope>NUCLEOTIDE SEQUENCE [LARGE SCALE GENOMIC DNA]</scope>
    <source>
        <strain evidence="5">ATCC 19364 / DSM 1382 / NCIMB 9332 / VKM B-1759</strain>
    </source>
</reference>
<evidence type="ECO:0000313" key="5">
    <source>
        <dbReference type="Proteomes" id="UP000016587"/>
    </source>
</evidence>
<evidence type="ECO:0000256" key="3">
    <source>
        <dbReference type="PIRSR" id="PIRSR613078-2"/>
    </source>
</evidence>
<dbReference type="STRING" id="1121448.DGI_2230"/>
<dbReference type="PATRIC" id="fig|1121448.10.peg.2183"/>
<evidence type="ECO:0000256" key="1">
    <source>
        <dbReference type="ARBA" id="ARBA00022801"/>
    </source>
</evidence>
<keyword evidence="1" id="KW-0378">Hydrolase</keyword>
<protein>
    <submittedName>
        <fullName evidence="4">Putative Phosphoglycerate mutase</fullName>
    </submittedName>
</protein>
<dbReference type="RefSeq" id="WP_021760931.1">
    <property type="nucleotide sequence ID" value="NC_022444.1"/>
</dbReference>
<feature type="active site" description="Tele-phosphohistidine intermediate" evidence="2">
    <location>
        <position position="8"/>
    </location>
</feature>
<dbReference type="InterPro" id="IPR001345">
    <property type="entry name" value="PG/BPGM_mutase_AS"/>
</dbReference>
<dbReference type="OrthoDB" id="9781415at2"/>
<dbReference type="InterPro" id="IPR013078">
    <property type="entry name" value="His_Pase_superF_clade-1"/>
</dbReference>
<feature type="binding site" evidence="3">
    <location>
        <begin position="7"/>
        <end position="14"/>
    </location>
    <ligand>
        <name>substrate</name>
    </ligand>
</feature>
<keyword evidence="5" id="KW-1185">Reference proteome</keyword>
<dbReference type="EMBL" id="CP006585">
    <property type="protein sequence ID" value="AGW13985.1"/>
    <property type="molecule type" value="Genomic_DNA"/>
</dbReference>
<dbReference type="InterPro" id="IPR051695">
    <property type="entry name" value="Phosphoglycerate_Mutase"/>
</dbReference>
<dbReference type="GO" id="GO:0043456">
    <property type="term" value="P:regulation of pentose-phosphate shunt"/>
    <property type="evidence" value="ECO:0007669"/>
    <property type="project" value="TreeGrafter"/>
</dbReference>
<dbReference type="eggNOG" id="COG0406">
    <property type="taxonomic scope" value="Bacteria"/>
</dbReference>
<dbReference type="Proteomes" id="UP000016587">
    <property type="component" value="Chromosome"/>
</dbReference>
<evidence type="ECO:0000256" key="2">
    <source>
        <dbReference type="PIRSR" id="PIRSR613078-1"/>
    </source>
</evidence>
<dbReference type="SUPFAM" id="SSF53254">
    <property type="entry name" value="Phosphoglycerate mutase-like"/>
    <property type="match status" value="1"/>
</dbReference>
<dbReference type="Pfam" id="PF00300">
    <property type="entry name" value="His_Phos_1"/>
    <property type="match status" value="1"/>
</dbReference>
<dbReference type="PANTHER" id="PTHR46517:SF1">
    <property type="entry name" value="FRUCTOSE-2,6-BISPHOSPHATASE TIGAR"/>
    <property type="match status" value="1"/>
</dbReference>
<dbReference type="HOGENOM" id="CLU_033323_9_4_7"/>
<accession>T2GBL8</accession>